<evidence type="ECO:0000313" key="6">
    <source>
        <dbReference type="Proteomes" id="UP000609651"/>
    </source>
</evidence>
<keyword evidence="2" id="KW-0378">Hydrolase</keyword>
<protein>
    <recommendedName>
        <fullName evidence="7">Serine protease</fullName>
    </recommendedName>
</protein>
<dbReference type="Pfam" id="PF13365">
    <property type="entry name" value="Trypsin_2"/>
    <property type="match status" value="1"/>
</dbReference>
<gene>
    <name evidence="5" type="ORF">LzC2_27170</name>
</gene>
<proteinExistence type="predicted"/>
<dbReference type="InterPro" id="IPR009003">
    <property type="entry name" value="Peptidase_S1_PA"/>
</dbReference>
<dbReference type="PANTHER" id="PTHR43343:SF2">
    <property type="entry name" value="PDZ DOMAIN-CONTAINING PROTEIN"/>
    <property type="match status" value="1"/>
</dbReference>
<dbReference type="SUPFAM" id="SSF50494">
    <property type="entry name" value="Trypsin-like serine proteases"/>
    <property type="match status" value="1"/>
</dbReference>
<evidence type="ECO:0000256" key="2">
    <source>
        <dbReference type="ARBA" id="ARBA00022801"/>
    </source>
</evidence>
<evidence type="ECO:0000256" key="1">
    <source>
        <dbReference type="ARBA" id="ARBA00022670"/>
    </source>
</evidence>
<dbReference type="Gene3D" id="2.40.10.120">
    <property type="match status" value="1"/>
</dbReference>
<feature type="region of interest" description="Disordered" evidence="3">
    <location>
        <begin position="302"/>
        <end position="322"/>
    </location>
</feature>
<organism evidence="5 6">
    <name type="scientific">Alienimonas chondri</name>
    <dbReference type="NCBI Taxonomy" id="2681879"/>
    <lineage>
        <taxon>Bacteria</taxon>
        <taxon>Pseudomonadati</taxon>
        <taxon>Planctomycetota</taxon>
        <taxon>Planctomycetia</taxon>
        <taxon>Planctomycetales</taxon>
        <taxon>Planctomycetaceae</taxon>
        <taxon>Alienimonas</taxon>
    </lineage>
</organism>
<feature type="chain" id="PRO_5047033181" description="Serine protease" evidence="4">
    <location>
        <begin position="27"/>
        <end position="322"/>
    </location>
</feature>
<dbReference type="EMBL" id="WTPX01000088">
    <property type="protein sequence ID" value="NNJ26628.1"/>
    <property type="molecule type" value="Genomic_DNA"/>
</dbReference>
<name>A0ABX1VFM1_9PLAN</name>
<keyword evidence="4" id="KW-0732">Signal</keyword>
<accession>A0ABX1VFM1</accession>
<feature type="signal peptide" evidence="4">
    <location>
        <begin position="1"/>
        <end position="26"/>
    </location>
</feature>
<keyword evidence="1" id="KW-0645">Protease</keyword>
<evidence type="ECO:0000256" key="3">
    <source>
        <dbReference type="SAM" id="MobiDB-lite"/>
    </source>
</evidence>
<keyword evidence="6" id="KW-1185">Reference proteome</keyword>
<dbReference type="PANTHER" id="PTHR43343">
    <property type="entry name" value="PEPTIDASE S12"/>
    <property type="match status" value="1"/>
</dbReference>
<dbReference type="InterPro" id="IPR051201">
    <property type="entry name" value="Chloro_Bact_Ser_Proteases"/>
</dbReference>
<sequence length="322" mass="34080">MRSALSAIVALASYAAAFAAAPIANAEEPSHPLGAAFLDDRAIRAALLDEGSALVEAGQTLPLETVQEQLKRKRSVLPAPAPENPFVPAPGDLAANLEAASLIVARVRYCCDGCGEYESNAASGFVISPDGLAVTNYHVLDADADEEEQRSGYIVVTRSGLTLPIAEVLAADEAADVALVRLDVGEGRSLPFLPLASAGRVGENVHCISNPAGRFFSYSRGVVTRRHLIRRSSGRTPRLTVTAEYARGSSGAPMINDRGEVIGLVTTTDSVYYTERRGQQRDLQMVFRDCVPVESLRALFAPAPTDEGETLSADTAEPTDAV</sequence>
<evidence type="ECO:0000256" key="4">
    <source>
        <dbReference type="SAM" id="SignalP"/>
    </source>
</evidence>
<comment type="caution">
    <text evidence="5">The sequence shown here is derived from an EMBL/GenBank/DDBJ whole genome shotgun (WGS) entry which is preliminary data.</text>
</comment>
<dbReference type="Proteomes" id="UP000609651">
    <property type="component" value="Unassembled WGS sequence"/>
</dbReference>
<evidence type="ECO:0000313" key="5">
    <source>
        <dbReference type="EMBL" id="NNJ26628.1"/>
    </source>
</evidence>
<evidence type="ECO:0008006" key="7">
    <source>
        <dbReference type="Google" id="ProtNLM"/>
    </source>
</evidence>
<reference evidence="5 6" key="1">
    <citation type="journal article" date="2020" name="Syst. Appl. Microbiol.">
        <title>Alienimonas chondri sp. nov., a novel planctomycete isolated from the biofilm of the red alga Chondrus crispus.</title>
        <authorList>
            <person name="Vitorino I."/>
            <person name="Albuquerque L."/>
            <person name="Wiegand S."/>
            <person name="Kallscheuer N."/>
            <person name="da Costa M.S."/>
            <person name="Lobo-da-Cunha A."/>
            <person name="Jogler C."/>
            <person name="Lage O.M."/>
        </authorList>
    </citation>
    <scope>NUCLEOTIDE SEQUENCE [LARGE SCALE GENOMIC DNA]</scope>
    <source>
        <strain evidence="5 6">LzC2</strain>
    </source>
</reference>